<dbReference type="InterPro" id="IPR008334">
    <property type="entry name" value="5'-Nucleotdase_C"/>
</dbReference>
<dbReference type="InterPro" id="IPR006179">
    <property type="entry name" value="5_nucleotidase/apyrase"/>
</dbReference>
<dbReference type="GO" id="GO:0009166">
    <property type="term" value="P:nucleotide catabolic process"/>
    <property type="evidence" value="ECO:0007669"/>
    <property type="project" value="InterPro"/>
</dbReference>
<dbReference type="GO" id="GO:0016787">
    <property type="term" value="F:hydrolase activity"/>
    <property type="evidence" value="ECO:0007669"/>
    <property type="project" value="InterPro"/>
</dbReference>
<evidence type="ECO:0000313" key="3">
    <source>
        <dbReference type="Proteomes" id="UP000199370"/>
    </source>
</evidence>
<dbReference type="Gene3D" id="3.90.780.10">
    <property type="entry name" value="5'-Nucleotidase, C-terminal domain"/>
    <property type="match status" value="1"/>
</dbReference>
<evidence type="ECO:0000259" key="1">
    <source>
        <dbReference type="Pfam" id="PF02872"/>
    </source>
</evidence>
<protein>
    <submittedName>
        <fullName evidence="2">2',3'-cyclic-nucleotide 2'-phosphodiesterase/5'-or 3'-nucleotidase, 5'-nucleotidase family</fullName>
    </submittedName>
</protein>
<proteinExistence type="predicted"/>
<name>A0A1G9VWP6_9EURY</name>
<sequence>MTLRLLHYADLEAAYDVPERVGRLATAVRERRDDRTVVTGGGDDTGPCVLSFEADGGHAETFLDAVAPDVETFGNHEFDGTLDRARRFAAETPPTWLCANLYAGDGNGDGRFAADATEPWTVVDTAAGPVGLFGVTTPALGDIKPGIGLDGRDPVAAAREAVDALRDAGVEYVVGVSHCGDDDPIARGVDVDVVLGGHVHEPRDDVVAGTRLVRPGAAGSHLVEVRIDDDGATETRFHDVDDHEPAPGLTADLRDQLAAVGLDDVVTHVDGTVNRRAREPSPVGTFVAEAFRRAGDADVGLVNSRTMRDCGVPLSGAVRRVDLHSLVPFPAGLVTLALDGTELRSVVAEAGEGHRDQDGARWNGQFAGIEVDWDVARDRPAGVTVAGAPLDPDATYHLTTIRYLVVEDVEFPTITEANVVEDAGGLHEAMVAHAERVGIPTEPVEWFRRVGPE</sequence>
<organism evidence="2 3">
    <name type="scientific">Haloarchaeobius iranensis</name>
    <dbReference type="NCBI Taxonomy" id="996166"/>
    <lineage>
        <taxon>Archaea</taxon>
        <taxon>Methanobacteriati</taxon>
        <taxon>Methanobacteriota</taxon>
        <taxon>Stenosarchaea group</taxon>
        <taxon>Halobacteria</taxon>
        <taxon>Halobacteriales</taxon>
        <taxon>Halorubellaceae</taxon>
        <taxon>Haloarchaeobius</taxon>
    </lineage>
</organism>
<dbReference type="EMBL" id="FNIA01000007">
    <property type="protein sequence ID" value="SDM76699.1"/>
    <property type="molecule type" value="Genomic_DNA"/>
</dbReference>
<dbReference type="STRING" id="996166.SAMN05192554_10745"/>
<dbReference type="PRINTS" id="PR01607">
    <property type="entry name" value="APYRASEFAMLY"/>
</dbReference>
<dbReference type="OrthoDB" id="21342at2157"/>
<dbReference type="InterPro" id="IPR036907">
    <property type="entry name" value="5'-Nucleotdase_C_sf"/>
</dbReference>
<keyword evidence="3" id="KW-1185">Reference proteome</keyword>
<dbReference type="RefSeq" id="WP_139172273.1">
    <property type="nucleotide sequence ID" value="NZ_FNIA01000007.1"/>
</dbReference>
<dbReference type="Proteomes" id="UP000199370">
    <property type="component" value="Unassembled WGS sequence"/>
</dbReference>
<dbReference type="Pfam" id="PF02872">
    <property type="entry name" value="5_nucleotid_C"/>
    <property type="match status" value="1"/>
</dbReference>
<dbReference type="SUPFAM" id="SSF56300">
    <property type="entry name" value="Metallo-dependent phosphatases"/>
    <property type="match status" value="1"/>
</dbReference>
<dbReference type="PANTHER" id="PTHR11575:SF24">
    <property type="entry name" value="5'-NUCLEOTIDASE"/>
    <property type="match status" value="1"/>
</dbReference>
<dbReference type="AlphaFoldDB" id="A0A1G9VWP6"/>
<gene>
    <name evidence="2" type="ORF">SAMN05192554_10745</name>
</gene>
<dbReference type="Gene3D" id="3.60.21.10">
    <property type="match status" value="1"/>
</dbReference>
<accession>A0A1G9VWP6</accession>
<dbReference type="InterPro" id="IPR029052">
    <property type="entry name" value="Metallo-depent_PP-like"/>
</dbReference>
<evidence type="ECO:0000313" key="2">
    <source>
        <dbReference type="EMBL" id="SDM76699.1"/>
    </source>
</evidence>
<feature type="domain" description="5'-Nucleotidase C-terminal" evidence="1">
    <location>
        <begin position="270"/>
        <end position="413"/>
    </location>
</feature>
<dbReference type="PANTHER" id="PTHR11575">
    <property type="entry name" value="5'-NUCLEOTIDASE-RELATED"/>
    <property type="match status" value="1"/>
</dbReference>
<reference evidence="2 3" key="1">
    <citation type="submission" date="2016-10" db="EMBL/GenBank/DDBJ databases">
        <authorList>
            <person name="de Groot N.N."/>
        </authorList>
    </citation>
    <scope>NUCLEOTIDE SEQUENCE [LARGE SCALE GENOMIC DNA]</scope>
    <source>
        <strain evidence="3">EB21,IBRC-M 10013,KCTC 4048</strain>
    </source>
</reference>
<dbReference type="SUPFAM" id="SSF55816">
    <property type="entry name" value="5'-nucleotidase (syn. UDP-sugar hydrolase), C-terminal domain"/>
    <property type="match status" value="1"/>
</dbReference>